<comment type="caution">
    <text evidence="1">The sequence shown here is derived from an EMBL/GenBank/DDBJ whole genome shotgun (WGS) entry which is preliminary data.</text>
</comment>
<dbReference type="EMBL" id="PYSV01000006">
    <property type="protein sequence ID" value="PTA68395.1"/>
    <property type="molecule type" value="Genomic_DNA"/>
</dbReference>
<organism evidence="1 2">
    <name type="scientific">Deinococcus arcticus</name>
    <dbReference type="NCBI Taxonomy" id="2136176"/>
    <lineage>
        <taxon>Bacteria</taxon>
        <taxon>Thermotogati</taxon>
        <taxon>Deinococcota</taxon>
        <taxon>Deinococci</taxon>
        <taxon>Deinococcales</taxon>
        <taxon>Deinococcaceae</taxon>
        <taxon>Deinococcus</taxon>
    </lineage>
</organism>
<gene>
    <name evidence="1" type="ORF">C8263_08155</name>
</gene>
<proteinExistence type="predicted"/>
<dbReference type="AlphaFoldDB" id="A0A2T3W927"/>
<sequence length="378" mass="39333">MKTTGIHHTHGHFSRRRATVLGSLLAGALLGTVLDTGASAQSGASWPPATAEGQTWIFSAAGETWTATAGQLDSDGDRELQVKTPRGTQKGWLVLSNDRTLWSLLTLQPGGGYWACRLEKGPGPVYSGKLSLFARNDGPSEARGTCTGQLQGQASRGAVSWPYTLAAGQTWSVKLPAGTVTATLEGQPGNFSGVISRTPPTIMGASATGEALTFMVMSQKSEQLCVIERSGAAGAVLTGTAYDMNVQTSLGQCSAALGPASALASSKVAVRPAWPIAPRDGDTWTVTTPLGSWKGTLKREGDLWRGRGLGAIPGDMLLKINPASAVAAIFADDGRVFGCRIDQLGTVAPDKMSGDALYGKNQDADIEEAGTCSVIQER</sequence>
<accession>A0A2T3W927</accession>
<name>A0A2T3W927_9DEIO</name>
<keyword evidence="2" id="KW-1185">Reference proteome</keyword>
<dbReference type="RefSeq" id="WP_107137624.1">
    <property type="nucleotide sequence ID" value="NZ_PYSV01000006.1"/>
</dbReference>
<evidence type="ECO:0000313" key="1">
    <source>
        <dbReference type="EMBL" id="PTA68395.1"/>
    </source>
</evidence>
<protein>
    <submittedName>
        <fullName evidence="1">Uncharacterized protein</fullName>
    </submittedName>
</protein>
<reference evidence="1 2" key="1">
    <citation type="submission" date="2018-03" db="EMBL/GenBank/DDBJ databases">
        <title>Draft genome of Deinococcus sp. OD32.</title>
        <authorList>
            <person name="Wang X.-P."/>
            <person name="Du Z.-J."/>
        </authorList>
    </citation>
    <scope>NUCLEOTIDE SEQUENCE [LARGE SCALE GENOMIC DNA]</scope>
    <source>
        <strain evidence="1 2">OD32</strain>
    </source>
</reference>
<dbReference type="Proteomes" id="UP000240317">
    <property type="component" value="Unassembled WGS sequence"/>
</dbReference>
<evidence type="ECO:0000313" key="2">
    <source>
        <dbReference type="Proteomes" id="UP000240317"/>
    </source>
</evidence>